<sequence length="31" mass="3490">MHECNIFLTKVVLAAPAWGCPYHWRTATAVC</sequence>
<dbReference type="EMBL" id="CABFNB010000010">
    <property type="protein sequence ID" value="VTZ59410.1"/>
    <property type="molecule type" value="Genomic_DNA"/>
</dbReference>
<name>A0A508WPL3_9HYPH</name>
<reference evidence="1" key="1">
    <citation type="submission" date="2019-06" db="EMBL/GenBank/DDBJ databases">
        <authorList>
            <person name="Le Quere A."/>
            <person name="Colella S."/>
        </authorList>
    </citation>
    <scope>NUCLEOTIDE SEQUENCE</scope>
    <source>
        <strain evidence="1">EmedicaeMD41</strain>
    </source>
</reference>
<protein>
    <submittedName>
        <fullName evidence="1">Uncharacterized protein</fullName>
    </submittedName>
</protein>
<dbReference type="Proteomes" id="UP000507954">
    <property type="component" value="Unassembled WGS sequence"/>
</dbReference>
<accession>A0A508WPL3</accession>
<organism evidence="1">
    <name type="scientific">Sinorhizobium medicae</name>
    <dbReference type="NCBI Taxonomy" id="110321"/>
    <lineage>
        <taxon>Bacteria</taxon>
        <taxon>Pseudomonadati</taxon>
        <taxon>Pseudomonadota</taxon>
        <taxon>Alphaproteobacteria</taxon>
        <taxon>Hyphomicrobiales</taxon>
        <taxon>Rhizobiaceae</taxon>
        <taxon>Sinorhizobium/Ensifer group</taxon>
        <taxon>Sinorhizobium</taxon>
    </lineage>
</organism>
<evidence type="ECO:0000313" key="1">
    <source>
        <dbReference type="EMBL" id="VTZ59410.1"/>
    </source>
</evidence>
<gene>
    <name evidence="1" type="ORF">EMEDMD4_1070028</name>
</gene>
<dbReference type="AlphaFoldDB" id="A0A508WPL3"/>
<proteinExistence type="predicted"/>